<dbReference type="PANTHER" id="PTHR26312">
    <property type="entry name" value="TETRATRICOPEPTIDE REPEAT PROTEIN 5"/>
    <property type="match status" value="1"/>
</dbReference>
<feature type="repeat" description="TPR" evidence="1">
    <location>
        <begin position="247"/>
        <end position="280"/>
    </location>
</feature>
<dbReference type="PROSITE" id="PS50005">
    <property type="entry name" value="TPR"/>
    <property type="match status" value="1"/>
</dbReference>
<dbReference type="AlphaFoldDB" id="A0AAV3NZM9"/>
<dbReference type="Gene3D" id="1.25.40.10">
    <property type="entry name" value="Tetratricopeptide repeat domain"/>
    <property type="match status" value="2"/>
</dbReference>
<keyword evidence="1" id="KW-0802">TPR repeat</keyword>
<evidence type="ECO:0000256" key="1">
    <source>
        <dbReference type="PROSITE-ProRule" id="PRU00339"/>
    </source>
</evidence>
<sequence length="455" mass="52111">MNSITAKLPPSLTHPHHPISSIPISPLPFKTPSNLIIKSSTSHHSFNKPQTPKPFSGHFSQNHVPIKALKIESFSQKNVPIKTTKFQSFSQNHKPIQTKKFESFSQNHEPIKTIKLESFSQNHEPIKTKKIEYFSQKFAPIKPIKLESFSENNAPSKTIKIESFSENNELNNTNKVESFSFSHIKTTLVTAVATTVLLFTRFNFIAKPAFAVAMSPPQMVETKNDIVLDEEKEREIEKLLSSNPNDVNALRDLMEIRIKNNKIDEAMSVVDRLIETDPNEIEWSLLKSHLYIYNGDPESAKNRFNEMISKDPLRVEAYHGLVMAASQNESASELKEIEGKIEEAMELAKKGNLKNDLKDFKLLIAQVWVIEGKYSEALMVYEELVKDEPRDFRPYLCQGIIYTLMRKNKEAEKSFEKYRSLVPEGHPYARYFDDNMTGTKLYAQKLDSERAGMKV</sequence>
<keyword evidence="4" id="KW-1185">Reference proteome</keyword>
<keyword evidence="2" id="KW-0175">Coiled coil</keyword>
<protein>
    <submittedName>
        <fullName evidence="3">Uncharacterized protein</fullName>
    </submittedName>
</protein>
<feature type="coiled-coil region" evidence="2">
    <location>
        <begin position="327"/>
        <end position="354"/>
    </location>
</feature>
<dbReference type="GO" id="GO:0009535">
    <property type="term" value="C:chloroplast thylakoid membrane"/>
    <property type="evidence" value="ECO:0007669"/>
    <property type="project" value="TreeGrafter"/>
</dbReference>
<comment type="caution">
    <text evidence="3">The sequence shown here is derived from an EMBL/GenBank/DDBJ whole genome shotgun (WGS) entry which is preliminary data.</text>
</comment>
<gene>
    <name evidence="3" type="ORF">LIER_05153</name>
</gene>
<evidence type="ECO:0000256" key="2">
    <source>
        <dbReference type="SAM" id="Coils"/>
    </source>
</evidence>
<dbReference type="InterPro" id="IPR019734">
    <property type="entry name" value="TPR_rpt"/>
</dbReference>
<evidence type="ECO:0000313" key="3">
    <source>
        <dbReference type="EMBL" id="GAA0144804.1"/>
    </source>
</evidence>
<reference evidence="3 4" key="1">
    <citation type="submission" date="2024-01" db="EMBL/GenBank/DDBJ databases">
        <title>The complete chloroplast genome sequence of Lithospermum erythrorhizon: insights into the phylogenetic relationship among Boraginaceae species and the maternal lineages of purple gromwells.</title>
        <authorList>
            <person name="Okada T."/>
            <person name="Watanabe K."/>
        </authorList>
    </citation>
    <scope>NUCLEOTIDE SEQUENCE [LARGE SCALE GENOMIC DNA]</scope>
</reference>
<dbReference type="EMBL" id="BAABME010000697">
    <property type="protein sequence ID" value="GAA0144804.1"/>
    <property type="molecule type" value="Genomic_DNA"/>
</dbReference>
<evidence type="ECO:0000313" key="4">
    <source>
        <dbReference type="Proteomes" id="UP001454036"/>
    </source>
</evidence>
<accession>A0AAV3NZM9</accession>
<organism evidence="3 4">
    <name type="scientific">Lithospermum erythrorhizon</name>
    <name type="common">Purple gromwell</name>
    <name type="synonym">Lithospermum officinale var. erythrorhizon</name>
    <dbReference type="NCBI Taxonomy" id="34254"/>
    <lineage>
        <taxon>Eukaryota</taxon>
        <taxon>Viridiplantae</taxon>
        <taxon>Streptophyta</taxon>
        <taxon>Embryophyta</taxon>
        <taxon>Tracheophyta</taxon>
        <taxon>Spermatophyta</taxon>
        <taxon>Magnoliopsida</taxon>
        <taxon>eudicotyledons</taxon>
        <taxon>Gunneridae</taxon>
        <taxon>Pentapetalae</taxon>
        <taxon>asterids</taxon>
        <taxon>lamiids</taxon>
        <taxon>Boraginales</taxon>
        <taxon>Boraginaceae</taxon>
        <taxon>Boraginoideae</taxon>
        <taxon>Lithospermeae</taxon>
        <taxon>Lithospermum</taxon>
    </lineage>
</organism>
<dbReference type="InterPro" id="IPR011990">
    <property type="entry name" value="TPR-like_helical_dom_sf"/>
</dbReference>
<dbReference type="PANTHER" id="PTHR26312:SF67">
    <property type="entry name" value="PROTEIN SLOW GREEN 1, CHLOROPLASTIC"/>
    <property type="match status" value="1"/>
</dbReference>
<name>A0AAV3NZM9_LITER</name>
<dbReference type="Pfam" id="PF14559">
    <property type="entry name" value="TPR_19"/>
    <property type="match status" value="1"/>
</dbReference>
<dbReference type="SUPFAM" id="SSF48452">
    <property type="entry name" value="TPR-like"/>
    <property type="match status" value="1"/>
</dbReference>
<dbReference type="Proteomes" id="UP001454036">
    <property type="component" value="Unassembled WGS sequence"/>
</dbReference>
<proteinExistence type="predicted"/>